<keyword evidence="1" id="KW-1133">Transmembrane helix</keyword>
<dbReference type="RefSeq" id="WP_254672779.1">
    <property type="nucleotide sequence ID" value="NZ_JAMWDU010000001.1"/>
</dbReference>
<keyword evidence="1" id="KW-0472">Membrane</keyword>
<evidence type="ECO:0000256" key="1">
    <source>
        <dbReference type="SAM" id="Phobius"/>
    </source>
</evidence>
<dbReference type="EMBL" id="JAMWDU010000001">
    <property type="protein sequence ID" value="MCP8886031.1"/>
    <property type="molecule type" value="Genomic_DNA"/>
</dbReference>
<accession>A0A9Q4ALW7</accession>
<name>A0A9Q4ALW7_9HYPH</name>
<sequence length="76" mass="8444">MTDRRKLESGVLVFAVFSALLIVPPLVYIFNHPILHFGLPQIVLYLFGVWLLMVAGTAVLTHYLPHAEGDSHDGSE</sequence>
<evidence type="ECO:0008006" key="4">
    <source>
        <dbReference type="Google" id="ProtNLM"/>
    </source>
</evidence>
<feature type="transmembrane region" description="Helical" evidence="1">
    <location>
        <begin position="12"/>
        <end position="30"/>
    </location>
</feature>
<feature type="transmembrane region" description="Helical" evidence="1">
    <location>
        <begin position="42"/>
        <end position="64"/>
    </location>
</feature>
<protein>
    <recommendedName>
        <fullName evidence="4">DUF3311 domain-containing protein</fullName>
    </recommendedName>
</protein>
<keyword evidence="3" id="KW-1185">Reference proteome</keyword>
<dbReference type="AlphaFoldDB" id="A0A9Q4ALW7"/>
<comment type="caution">
    <text evidence="2">The sequence shown here is derived from an EMBL/GenBank/DDBJ whole genome shotgun (WGS) entry which is preliminary data.</text>
</comment>
<proteinExistence type="predicted"/>
<evidence type="ECO:0000313" key="3">
    <source>
        <dbReference type="Proteomes" id="UP001060275"/>
    </source>
</evidence>
<organism evidence="2 3">
    <name type="scientific">Devosia ureilytica</name>
    <dbReference type="NCBI Taxonomy" id="2952754"/>
    <lineage>
        <taxon>Bacteria</taxon>
        <taxon>Pseudomonadati</taxon>
        <taxon>Pseudomonadota</taxon>
        <taxon>Alphaproteobacteria</taxon>
        <taxon>Hyphomicrobiales</taxon>
        <taxon>Devosiaceae</taxon>
        <taxon>Devosia</taxon>
    </lineage>
</organism>
<reference evidence="2" key="1">
    <citation type="submission" date="2022-06" db="EMBL/GenBank/DDBJ databases">
        <title>Devosia sp. XJ19-45 genome assembly.</title>
        <authorList>
            <person name="Li B."/>
            <person name="Cai M."/>
            <person name="Nie G."/>
            <person name="Li W."/>
        </authorList>
    </citation>
    <scope>NUCLEOTIDE SEQUENCE</scope>
    <source>
        <strain evidence="2">XJ19-45</strain>
    </source>
</reference>
<gene>
    <name evidence="2" type="ORF">NF348_02825</name>
</gene>
<keyword evidence="1" id="KW-0812">Transmembrane</keyword>
<evidence type="ECO:0000313" key="2">
    <source>
        <dbReference type="EMBL" id="MCP8886031.1"/>
    </source>
</evidence>
<dbReference type="Proteomes" id="UP001060275">
    <property type="component" value="Unassembled WGS sequence"/>
</dbReference>